<sequence length="102" mass="11194">MVTVIQVNCGERRLEGSRRSLAPYTAACFSHRLHSAESISVHSRHLNPGIRDSSAHRCWHQASPPQRHSIANPCSQPNSAPNNTCINPNCTSGLPLQSSRLK</sequence>
<evidence type="ECO:0000313" key="3">
    <source>
        <dbReference type="Proteomes" id="UP000822688"/>
    </source>
</evidence>
<feature type="region of interest" description="Disordered" evidence="1">
    <location>
        <begin position="52"/>
        <end position="83"/>
    </location>
</feature>
<feature type="compositionally biased region" description="Polar residues" evidence="1">
    <location>
        <begin position="72"/>
        <end position="83"/>
    </location>
</feature>
<dbReference type="Proteomes" id="UP000822688">
    <property type="component" value="Chromosome 12"/>
</dbReference>
<comment type="caution">
    <text evidence="2">The sequence shown here is derived from an EMBL/GenBank/DDBJ whole genome shotgun (WGS) entry which is preliminary data.</text>
</comment>
<proteinExistence type="predicted"/>
<gene>
    <name evidence="2" type="ORF">KC19_12G037000</name>
</gene>
<dbReference type="AlphaFoldDB" id="A0A8T0G4C6"/>
<reference evidence="2" key="1">
    <citation type="submission" date="2020-06" db="EMBL/GenBank/DDBJ databases">
        <title>WGS assembly of Ceratodon purpureus strain R40.</title>
        <authorList>
            <person name="Carey S.B."/>
            <person name="Jenkins J."/>
            <person name="Shu S."/>
            <person name="Lovell J.T."/>
            <person name="Sreedasyam A."/>
            <person name="Maumus F."/>
            <person name="Tiley G.P."/>
            <person name="Fernandez-Pozo N."/>
            <person name="Barry K."/>
            <person name="Chen C."/>
            <person name="Wang M."/>
            <person name="Lipzen A."/>
            <person name="Daum C."/>
            <person name="Saski C.A."/>
            <person name="Payton A.C."/>
            <person name="Mcbreen J.C."/>
            <person name="Conrad R.E."/>
            <person name="Kollar L.M."/>
            <person name="Olsson S."/>
            <person name="Huttunen S."/>
            <person name="Landis J.B."/>
            <person name="Wickett N.J."/>
            <person name="Johnson M.G."/>
            <person name="Rensing S.A."/>
            <person name="Grimwood J."/>
            <person name="Schmutz J."/>
            <person name="Mcdaniel S.F."/>
        </authorList>
    </citation>
    <scope>NUCLEOTIDE SEQUENCE</scope>
    <source>
        <strain evidence="2">R40</strain>
    </source>
</reference>
<dbReference type="EMBL" id="CM026433">
    <property type="protein sequence ID" value="KAG0553765.1"/>
    <property type="molecule type" value="Genomic_DNA"/>
</dbReference>
<evidence type="ECO:0000256" key="1">
    <source>
        <dbReference type="SAM" id="MobiDB-lite"/>
    </source>
</evidence>
<accession>A0A8T0G4C6</accession>
<name>A0A8T0G4C6_CERPU</name>
<protein>
    <submittedName>
        <fullName evidence="2">Uncharacterized protein</fullName>
    </submittedName>
</protein>
<evidence type="ECO:0000313" key="2">
    <source>
        <dbReference type="EMBL" id="KAG0553765.1"/>
    </source>
</evidence>
<organism evidence="2 3">
    <name type="scientific">Ceratodon purpureus</name>
    <name type="common">Fire moss</name>
    <name type="synonym">Dicranum purpureum</name>
    <dbReference type="NCBI Taxonomy" id="3225"/>
    <lineage>
        <taxon>Eukaryota</taxon>
        <taxon>Viridiplantae</taxon>
        <taxon>Streptophyta</taxon>
        <taxon>Embryophyta</taxon>
        <taxon>Bryophyta</taxon>
        <taxon>Bryophytina</taxon>
        <taxon>Bryopsida</taxon>
        <taxon>Dicranidae</taxon>
        <taxon>Pseudoditrichales</taxon>
        <taxon>Ditrichaceae</taxon>
        <taxon>Ceratodon</taxon>
    </lineage>
</organism>
<keyword evidence="3" id="KW-1185">Reference proteome</keyword>